<dbReference type="AlphaFoldDB" id="A6GH63"/>
<comment type="caution">
    <text evidence="1">The sequence shown here is derived from an EMBL/GenBank/DDBJ whole genome shotgun (WGS) entry which is preliminary data.</text>
</comment>
<dbReference type="InterPro" id="IPR013324">
    <property type="entry name" value="RNA_pol_sigma_r3/r4-like"/>
</dbReference>
<organism evidence="1 2">
    <name type="scientific">Plesiocystis pacifica SIR-1</name>
    <dbReference type="NCBI Taxonomy" id="391625"/>
    <lineage>
        <taxon>Bacteria</taxon>
        <taxon>Pseudomonadati</taxon>
        <taxon>Myxococcota</taxon>
        <taxon>Polyangia</taxon>
        <taxon>Nannocystales</taxon>
        <taxon>Nannocystaceae</taxon>
        <taxon>Plesiocystis</taxon>
    </lineage>
</organism>
<name>A6GH63_9BACT</name>
<evidence type="ECO:0000313" key="1">
    <source>
        <dbReference type="EMBL" id="EDM74785.1"/>
    </source>
</evidence>
<proteinExistence type="predicted"/>
<sequence length="86" mass="9532">MLERVAPGLESKPGASTLVWLRQLLSKLSSALERLPSGDRKLLRQRYLDEERAVDLASEGQSAAAVRGRVFRALGLLRDELTPMKS</sequence>
<evidence type="ECO:0000313" key="2">
    <source>
        <dbReference type="Proteomes" id="UP000005801"/>
    </source>
</evidence>
<evidence type="ECO:0008006" key="3">
    <source>
        <dbReference type="Google" id="ProtNLM"/>
    </source>
</evidence>
<accession>A6GH63</accession>
<dbReference type="Proteomes" id="UP000005801">
    <property type="component" value="Unassembled WGS sequence"/>
</dbReference>
<protein>
    <recommendedName>
        <fullName evidence="3">RNA polymerase sigma factor 70 region 4 type 2 domain-containing protein</fullName>
    </recommendedName>
</protein>
<gene>
    <name evidence="1" type="ORF">PPSIR1_11020</name>
</gene>
<reference evidence="1 2" key="1">
    <citation type="submission" date="2007-06" db="EMBL/GenBank/DDBJ databases">
        <authorList>
            <person name="Shimkets L."/>
            <person name="Ferriera S."/>
            <person name="Johnson J."/>
            <person name="Kravitz S."/>
            <person name="Beeson K."/>
            <person name="Sutton G."/>
            <person name="Rogers Y.-H."/>
            <person name="Friedman R."/>
            <person name="Frazier M."/>
            <person name="Venter J.C."/>
        </authorList>
    </citation>
    <scope>NUCLEOTIDE SEQUENCE [LARGE SCALE GENOMIC DNA]</scope>
    <source>
        <strain evidence="1 2">SIR-1</strain>
    </source>
</reference>
<dbReference type="Gene3D" id="1.10.10.10">
    <property type="entry name" value="Winged helix-like DNA-binding domain superfamily/Winged helix DNA-binding domain"/>
    <property type="match status" value="1"/>
</dbReference>
<keyword evidence="2" id="KW-1185">Reference proteome</keyword>
<dbReference type="EMBL" id="ABCS01000115">
    <property type="protein sequence ID" value="EDM74785.1"/>
    <property type="molecule type" value="Genomic_DNA"/>
</dbReference>
<dbReference type="SUPFAM" id="SSF88659">
    <property type="entry name" value="Sigma3 and sigma4 domains of RNA polymerase sigma factors"/>
    <property type="match status" value="1"/>
</dbReference>
<dbReference type="InterPro" id="IPR036388">
    <property type="entry name" value="WH-like_DNA-bd_sf"/>
</dbReference>